<feature type="region of interest" description="Disordered" evidence="1">
    <location>
        <begin position="41"/>
        <end position="70"/>
    </location>
</feature>
<gene>
    <name evidence="2" type="ORF">MW046_02410</name>
</gene>
<dbReference type="Proteomes" id="UP000831768">
    <property type="component" value="Chromosome"/>
</dbReference>
<protein>
    <submittedName>
        <fullName evidence="2">DUF5805 domain-containing protein</fullName>
    </submittedName>
</protein>
<dbReference type="GeneID" id="71926863"/>
<name>A0A8U0A2E1_9EURY</name>
<organism evidence="2 3">
    <name type="scientific">Halocatena salina</name>
    <dbReference type="NCBI Taxonomy" id="2934340"/>
    <lineage>
        <taxon>Archaea</taxon>
        <taxon>Methanobacteriati</taxon>
        <taxon>Methanobacteriota</taxon>
        <taxon>Stenosarchaea group</taxon>
        <taxon>Halobacteria</taxon>
        <taxon>Halobacteriales</taxon>
        <taxon>Natronomonadaceae</taxon>
        <taxon>Halocatena</taxon>
    </lineage>
</organism>
<dbReference type="InterPro" id="IPR043828">
    <property type="entry name" value="DUF5805"/>
</dbReference>
<accession>A0A8U0A2E1</accession>
<dbReference type="KEGG" id="haad:MW046_02410"/>
<dbReference type="AlphaFoldDB" id="A0A8U0A2E1"/>
<reference evidence="2" key="1">
    <citation type="submission" date="2022-04" db="EMBL/GenBank/DDBJ databases">
        <title>Halocatena sp. nov., isolated from a salt lake.</title>
        <authorList>
            <person name="Cui H.-L."/>
        </authorList>
    </citation>
    <scope>NUCLEOTIDE SEQUENCE</scope>
    <source>
        <strain evidence="2">AD-1</strain>
    </source>
</reference>
<evidence type="ECO:0000313" key="2">
    <source>
        <dbReference type="EMBL" id="UPM43310.1"/>
    </source>
</evidence>
<evidence type="ECO:0000313" key="3">
    <source>
        <dbReference type="Proteomes" id="UP000831768"/>
    </source>
</evidence>
<evidence type="ECO:0000256" key="1">
    <source>
        <dbReference type="SAM" id="MobiDB-lite"/>
    </source>
</evidence>
<dbReference type="EMBL" id="CP096019">
    <property type="protein sequence ID" value="UPM43310.1"/>
    <property type="molecule type" value="Genomic_DNA"/>
</dbReference>
<proteinExistence type="predicted"/>
<dbReference type="Pfam" id="PF19121">
    <property type="entry name" value="DUF5805"/>
    <property type="match status" value="1"/>
</dbReference>
<sequence>MVEDDDRVSIKVHMPRWQKKRWVANADQLDMTQSEFVRSMVQAGRRGFGGESSEPPETGSNGATPRGNDLETRVLDVLRNSDLDYLGWEELLAGVTDDIEEQLEATLDSLQETNQIKYSGRNGGYTIQNESTN</sequence>
<dbReference type="RefSeq" id="WP_247993977.1">
    <property type="nucleotide sequence ID" value="NZ_CP096019.1"/>
</dbReference>
<keyword evidence="3" id="KW-1185">Reference proteome</keyword>